<dbReference type="EMBL" id="CP014544">
    <property type="protein sequence ID" value="AMO69459.1"/>
    <property type="molecule type" value="Genomic_DNA"/>
</dbReference>
<feature type="binding site" evidence="7">
    <location>
        <position position="107"/>
    </location>
    <ligand>
        <name>S-adenosyl-L-methionine</name>
        <dbReference type="ChEBI" id="CHEBI:59789"/>
    </ligand>
</feature>
<dbReference type="GO" id="GO:0005737">
    <property type="term" value="C:cytoplasm"/>
    <property type="evidence" value="ECO:0007669"/>
    <property type="project" value="UniProtKB-SubCell"/>
</dbReference>
<comment type="similarity">
    <text evidence="1 7">Belongs to the methyltransferase superfamily. RsmH family.</text>
</comment>
<evidence type="ECO:0000313" key="8">
    <source>
        <dbReference type="EMBL" id="AMO69459.1"/>
    </source>
</evidence>
<feature type="binding site" evidence="7">
    <location>
        <begin position="32"/>
        <end position="34"/>
    </location>
    <ligand>
        <name>S-adenosyl-L-methionine</name>
        <dbReference type="ChEBI" id="CHEBI:59789"/>
    </ligand>
</feature>
<feature type="binding site" evidence="7">
    <location>
        <position position="78"/>
    </location>
    <ligand>
        <name>S-adenosyl-L-methionine</name>
        <dbReference type="ChEBI" id="CHEBI:59789"/>
    </ligand>
</feature>
<dbReference type="GO" id="GO:0071424">
    <property type="term" value="F:rRNA (cytosine-N4-)-methyltransferase activity"/>
    <property type="evidence" value="ECO:0007669"/>
    <property type="project" value="UniProtKB-UniRule"/>
</dbReference>
<dbReference type="GO" id="GO:0070475">
    <property type="term" value="P:rRNA base methylation"/>
    <property type="evidence" value="ECO:0007669"/>
    <property type="project" value="UniProtKB-UniRule"/>
</dbReference>
<comment type="function">
    <text evidence="7">Specifically methylates the N4 position of cytidine in position 1402 (C1402) of 16S rRNA.</text>
</comment>
<dbReference type="SUPFAM" id="SSF81799">
    <property type="entry name" value="Putative methyltransferase TM0872, insert domain"/>
    <property type="match status" value="1"/>
</dbReference>
<dbReference type="SUPFAM" id="SSF53335">
    <property type="entry name" value="S-adenosyl-L-methionine-dependent methyltransferases"/>
    <property type="match status" value="1"/>
</dbReference>
<dbReference type="AlphaFoldDB" id="A0A127M883"/>
<evidence type="ECO:0000256" key="4">
    <source>
        <dbReference type="ARBA" id="ARBA00022603"/>
    </source>
</evidence>
<keyword evidence="6 7" id="KW-0949">S-adenosyl-L-methionine</keyword>
<dbReference type="InterPro" id="IPR029063">
    <property type="entry name" value="SAM-dependent_MTases_sf"/>
</dbReference>
<keyword evidence="3 7" id="KW-0698">rRNA processing</keyword>
<accession>A0A127M883</accession>
<dbReference type="EC" id="2.1.1.199" evidence="7"/>
<dbReference type="Gene3D" id="1.10.150.170">
    <property type="entry name" value="Putative methyltransferase TM0872, insert domain"/>
    <property type="match status" value="1"/>
</dbReference>
<organism evidence="8 9">
    <name type="scientific">Zhongshania aliphaticivorans</name>
    <dbReference type="NCBI Taxonomy" id="1470434"/>
    <lineage>
        <taxon>Bacteria</taxon>
        <taxon>Pseudomonadati</taxon>
        <taxon>Pseudomonadota</taxon>
        <taxon>Gammaproteobacteria</taxon>
        <taxon>Cellvibrionales</taxon>
        <taxon>Spongiibacteraceae</taxon>
        <taxon>Zhongshania</taxon>
    </lineage>
</organism>
<protein>
    <recommendedName>
        <fullName evidence="7">Ribosomal RNA small subunit methyltransferase H</fullName>
        <ecNumber evidence="7">2.1.1.199</ecNumber>
    </recommendedName>
    <alternativeName>
        <fullName evidence="7">16S rRNA m(4)C1402 methyltransferase</fullName>
    </alternativeName>
    <alternativeName>
        <fullName evidence="7">rRNA (cytosine-N(4)-)-methyltransferase RsmH</fullName>
    </alternativeName>
</protein>
<evidence type="ECO:0000256" key="5">
    <source>
        <dbReference type="ARBA" id="ARBA00022679"/>
    </source>
</evidence>
<name>A0A127M883_9GAMM</name>
<evidence type="ECO:0000256" key="2">
    <source>
        <dbReference type="ARBA" id="ARBA00022490"/>
    </source>
</evidence>
<dbReference type="KEGG" id="zal:AZF00_14600"/>
<gene>
    <name evidence="7" type="primary">rsmH</name>
    <name evidence="8" type="ORF">AZF00_14600</name>
</gene>
<dbReference type="PANTHER" id="PTHR11265:SF0">
    <property type="entry name" value="12S RRNA N4-METHYLCYTIDINE METHYLTRANSFERASE"/>
    <property type="match status" value="1"/>
</dbReference>
<dbReference type="InterPro" id="IPR023397">
    <property type="entry name" value="SAM-dep_MeTrfase_MraW_recog"/>
</dbReference>
<dbReference type="HAMAP" id="MF_01007">
    <property type="entry name" value="16SrRNA_methyltr_H"/>
    <property type="match status" value="1"/>
</dbReference>
<dbReference type="Proteomes" id="UP000074119">
    <property type="component" value="Chromosome"/>
</dbReference>
<dbReference type="RefSeq" id="WP_008251595.1">
    <property type="nucleotide sequence ID" value="NZ_CP014544.1"/>
</dbReference>
<dbReference type="Gene3D" id="3.40.50.150">
    <property type="entry name" value="Vaccinia Virus protein VP39"/>
    <property type="match status" value="1"/>
</dbReference>
<proteinExistence type="inferred from homology"/>
<evidence type="ECO:0000256" key="1">
    <source>
        <dbReference type="ARBA" id="ARBA00010396"/>
    </source>
</evidence>
<evidence type="ECO:0000313" key="9">
    <source>
        <dbReference type="Proteomes" id="UP000074119"/>
    </source>
</evidence>
<comment type="catalytic activity">
    <reaction evidence="7">
        <text>cytidine(1402) in 16S rRNA + S-adenosyl-L-methionine = N(4)-methylcytidine(1402) in 16S rRNA + S-adenosyl-L-homocysteine + H(+)</text>
        <dbReference type="Rhea" id="RHEA:42928"/>
        <dbReference type="Rhea" id="RHEA-COMP:10286"/>
        <dbReference type="Rhea" id="RHEA-COMP:10287"/>
        <dbReference type="ChEBI" id="CHEBI:15378"/>
        <dbReference type="ChEBI" id="CHEBI:57856"/>
        <dbReference type="ChEBI" id="CHEBI:59789"/>
        <dbReference type="ChEBI" id="CHEBI:74506"/>
        <dbReference type="ChEBI" id="CHEBI:82748"/>
        <dbReference type="EC" id="2.1.1.199"/>
    </reaction>
</comment>
<dbReference type="STRING" id="1470434.AZF00_14600"/>
<dbReference type="PIRSF" id="PIRSF004486">
    <property type="entry name" value="MraW"/>
    <property type="match status" value="1"/>
</dbReference>
<dbReference type="FunFam" id="1.10.150.170:FF:000001">
    <property type="entry name" value="Ribosomal RNA small subunit methyltransferase H"/>
    <property type="match status" value="1"/>
</dbReference>
<dbReference type="NCBIfam" id="TIGR00006">
    <property type="entry name" value="16S rRNA (cytosine(1402)-N(4))-methyltransferase RsmH"/>
    <property type="match status" value="1"/>
</dbReference>
<dbReference type="InterPro" id="IPR002903">
    <property type="entry name" value="RsmH"/>
</dbReference>
<keyword evidence="2 7" id="KW-0963">Cytoplasm</keyword>
<reference evidence="8 9" key="1">
    <citation type="submission" date="2015-12" db="EMBL/GenBank/DDBJ databases">
        <authorList>
            <person name="Shamseldin A."/>
            <person name="Moawad H."/>
            <person name="Abd El-Rahim W.M."/>
            <person name="Sadowsky M.J."/>
        </authorList>
    </citation>
    <scope>NUCLEOTIDE SEQUENCE [LARGE SCALE GENOMIC DNA]</scope>
    <source>
        <strain evidence="8 9">SM2</strain>
    </source>
</reference>
<feature type="binding site" evidence="7">
    <location>
        <position position="52"/>
    </location>
    <ligand>
        <name>S-adenosyl-L-methionine</name>
        <dbReference type="ChEBI" id="CHEBI:59789"/>
    </ligand>
</feature>
<feature type="binding site" evidence="7">
    <location>
        <position position="100"/>
    </location>
    <ligand>
        <name>S-adenosyl-L-methionine</name>
        <dbReference type="ChEBI" id="CHEBI:59789"/>
    </ligand>
</feature>
<keyword evidence="4 7" id="KW-0489">Methyltransferase</keyword>
<sequence>MEQHLTVLLEEAVAALVTDTSGRYVDGTFGRGGHSRQILESLSAEGRLLGIDKDAQAFSEGLELAQADQRFRIARGSFADFAELAASSGMAAPFTGVLLDLGVSSPQLDQAERGFSFMRDGDLDMRMDVDRGMSAAQWIAVADEAEITKVLRDYGEERFAKRIARAIIAAREEEPITRTLQLAKIVTEANPAWEKHKHPATRSFQAIRIFINDELTDLEKLLSKVVDSLDVGGRLVVISFHSLEDRIVKRFMRRQAEGEQVPAYIPVTESQRNRKLKLIGKAVKASDHEVALNPRSRSAVMRVAEKLAYDECA</sequence>
<keyword evidence="5 7" id="KW-0808">Transferase</keyword>
<evidence type="ECO:0000256" key="3">
    <source>
        <dbReference type="ARBA" id="ARBA00022552"/>
    </source>
</evidence>
<evidence type="ECO:0000256" key="6">
    <source>
        <dbReference type="ARBA" id="ARBA00022691"/>
    </source>
</evidence>
<evidence type="ECO:0000256" key="7">
    <source>
        <dbReference type="HAMAP-Rule" id="MF_01007"/>
    </source>
</evidence>
<dbReference type="PANTHER" id="PTHR11265">
    <property type="entry name" value="S-ADENOSYL-METHYLTRANSFERASE MRAW"/>
    <property type="match status" value="1"/>
</dbReference>
<comment type="subcellular location">
    <subcellularLocation>
        <location evidence="7">Cytoplasm</location>
    </subcellularLocation>
</comment>
<dbReference type="Pfam" id="PF01795">
    <property type="entry name" value="Methyltransf_5"/>
    <property type="match status" value="1"/>
</dbReference>